<protein>
    <submittedName>
        <fullName evidence="1">Uncharacterized protein</fullName>
    </submittedName>
</protein>
<dbReference type="Proteomes" id="UP001057402">
    <property type="component" value="Chromosome 7"/>
</dbReference>
<accession>A0ACB9P0L5</accession>
<evidence type="ECO:0000313" key="1">
    <source>
        <dbReference type="EMBL" id="KAI4340040.1"/>
    </source>
</evidence>
<name>A0ACB9P0L5_9MYRT</name>
<organism evidence="1 2">
    <name type="scientific">Melastoma candidum</name>
    <dbReference type="NCBI Taxonomy" id="119954"/>
    <lineage>
        <taxon>Eukaryota</taxon>
        <taxon>Viridiplantae</taxon>
        <taxon>Streptophyta</taxon>
        <taxon>Embryophyta</taxon>
        <taxon>Tracheophyta</taxon>
        <taxon>Spermatophyta</taxon>
        <taxon>Magnoliopsida</taxon>
        <taxon>eudicotyledons</taxon>
        <taxon>Gunneridae</taxon>
        <taxon>Pentapetalae</taxon>
        <taxon>rosids</taxon>
        <taxon>malvids</taxon>
        <taxon>Myrtales</taxon>
        <taxon>Melastomataceae</taxon>
        <taxon>Melastomatoideae</taxon>
        <taxon>Melastomateae</taxon>
        <taxon>Melastoma</taxon>
    </lineage>
</organism>
<keyword evidence="2" id="KW-1185">Reference proteome</keyword>
<proteinExistence type="predicted"/>
<dbReference type="EMBL" id="CM042886">
    <property type="protein sequence ID" value="KAI4340040.1"/>
    <property type="molecule type" value="Genomic_DNA"/>
</dbReference>
<comment type="caution">
    <text evidence="1">The sequence shown here is derived from an EMBL/GenBank/DDBJ whole genome shotgun (WGS) entry which is preliminary data.</text>
</comment>
<gene>
    <name evidence="1" type="ORF">MLD38_024915</name>
</gene>
<sequence length="906" mass="102769">MEFRRRSYKKEEELGGDLPRSRVNVHPLSPCSDSSYHSQFHEAVDNSVEEFFDPLRGTSTGVVGVSCDSDNVEFNSSIKVNNHDPLRDWTMFKKFLMQRFPVSKLVRISTISDGILRSHKYNDKSSTSLHPEEADDSKNFADADTRYTTRQEYVSRLIDFKEKLRQAWQSDDRVASLKIAIKVARLLMDTSVLQFYPSLFVLATDVMDLLGDLVWQRIKEKAELSEDGIMLRPLPENFVASDVCSDAKETCYNWLSKIGSVKELLPRIYLELAVFPCWRFLLNQPMDSFKRIGKMMRGLTDPLSSSYCRLYMAYTASKFTSHDTEILITCIKDMMFVLEHAILNNSREYYGDRKKLLMSLMEPTIGYIMRNIFKSASQEHLDNILVEFDLNSKGRIVPCASIFIHYLIKELPDEALNTKSMEIVDLIGRYNDGNFDQCINYRLLGFRLCESASPANTVHVVNTVFQVVSQWDELEKYLNVVDPYVDLVLQNHMDDLLMRMVKGISERAEGRGFSEVELGDLQSILLKLLSHFKDPGAHLFMTHCLELLDMMYGSFRSTINLQILNTATRNGAIRDPVIIQLLLEICLAVIDSLDQANISNDEQMTRLISRFINLVDYNFEMEHHLAFLVRCRKELGGSNETKEALVHASNKLVIRGLKDGKHPDFIKSCMAFNEVTIPAVSNMLKQLNLYIETAEVAILGGLISHMDRLIQSVVSCLKIIMLEGPGGTYNVDIFLSAFQKASNLLVMSPSNPEVNTLQNLQSFLELIESGAWMMPMIRFRSLSTILWLAAIHSQEVLPYHIKGSQLAFEGDVSMLYGLLSFSETIVQKLLDSVQEEPSKATHGGMALDACNCIASVFEINNEVSNICYDLLKTAKVCLGSSNKYVKSTGKFLERRTLGSSVVTTTN</sequence>
<reference evidence="2" key="1">
    <citation type="journal article" date="2023" name="Front. Plant Sci.">
        <title>Chromosomal-level genome assembly of Melastoma candidum provides insights into trichome evolution.</title>
        <authorList>
            <person name="Zhong Y."/>
            <person name="Wu W."/>
            <person name="Sun C."/>
            <person name="Zou P."/>
            <person name="Liu Y."/>
            <person name="Dai S."/>
            <person name="Zhou R."/>
        </authorList>
    </citation>
    <scope>NUCLEOTIDE SEQUENCE [LARGE SCALE GENOMIC DNA]</scope>
</reference>
<evidence type="ECO:0000313" key="2">
    <source>
        <dbReference type="Proteomes" id="UP001057402"/>
    </source>
</evidence>